<protein>
    <submittedName>
        <fullName evidence="12">CRISPR-associated Cas3 family helicase</fullName>
    </submittedName>
</protein>
<evidence type="ECO:0000313" key="12">
    <source>
        <dbReference type="EMBL" id="TQM57602.1"/>
    </source>
</evidence>
<dbReference type="PANTHER" id="PTHR47963:SF9">
    <property type="entry name" value="CRISPR-ASSOCIATED ENDONUCLEASE_HELICASE CAS3"/>
    <property type="match status" value="1"/>
</dbReference>
<keyword evidence="13" id="KW-1185">Reference proteome</keyword>
<dbReference type="EMBL" id="VFPN01000004">
    <property type="protein sequence ID" value="TQM57602.1"/>
    <property type="molecule type" value="Genomic_DNA"/>
</dbReference>
<organism evidence="12 13">
    <name type="scientific">Klugiella xanthotipulae</name>
    <dbReference type="NCBI Taxonomy" id="244735"/>
    <lineage>
        <taxon>Bacteria</taxon>
        <taxon>Bacillati</taxon>
        <taxon>Actinomycetota</taxon>
        <taxon>Actinomycetes</taxon>
        <taxon>Micrococcales</taxon>
        <taxon>Microbacteriaceae</taxon>
        <taxon>Klugiella</taxon>
    </lineage>
</organism>
<accession>A0A543HH00</accession>
<dbReference type="Proteomes" id="UP000318331">
    <property type="component" value="Unassembled WGS sequence"/>
</dbReference>
<evidence type="ECO:0000313" key="13">
    <source>
        <dbReference type="Proteomes" id="UP000318331"/>
    </source>
</evidence>
<dbReference type="Gene3D" id="1.10.3210.30">
    <property type="match status" value="1"/>
</dbReference>
<dbReference type="InterPro" id="IPR001650">
    <property type="entry name" value="Helicase_C-like"/>
</dbReference>
<dbReference type="NCBIfam" id="TIGR01596">
    <property type="entry name" value="cas3_HD"/>
    <property type="match status" value="1"/>
</dbReference>
<feature type="domain" description="Helicase ATP-binding" evidence="10">
    <location>
        <begin position="298"/>
        <end position="512"/>
    </location>
</feature>
<comment type="similarity">
    <text evidence="1">In the N-terminal section; belongs to the CRISPR-associated nuclease Cas3-HD family.</text>
</comment>
<dbReference type="AlphaFoldDB" id="A0A543HH00"/>
<reference evidence="12 13" key="1">
    <citation type="submission" date="2019-06" db="EMBL/GenBank/DDBJ databases">
        <title>Sequencing the genomes of 1000 actinobacteria strains.</title>
        <authorList>
            <person name="Klenk H.-P."/>
        </authorList>
    </citation>
    <scope>NUCLEOTIDE SEQUENCE [LARGE SCALE GENOMIC DNA]</scope>
    <source>
        <strain evidence="12 13">DSM 18031</strain>
    </source>
</reference>
<evidence type="ECO:0000256" key="9">
    <source>
        <dbReference type="ARBA" id="ARBA00023118"/>
    </source>
</evidence>
<dbReference type="Pfam" id="PF00270">
    <property type="entry name" value="DEAD"/>
    <property type="match status" value="1"/>
</dbReference>
<dbReference type="InterPro" id="IPR050547">
    <property type="entry name" value="DEAD_box_RNA_helicases"/>
</dbReference>
<dbReference type="InterPro" id="IPR011545">
    <property type="entry name" value="DEAD/DEAH_box_helicase_dom"/>
</dbReference>
<dbReference type="InterPro" id="IPR006474">
    <property type="entry name" value="Helicase_Cas3_CRISPR-ass_core"/>
</dbReference>
<evidence type="ECO:0000259" key="10">
    <source>
        <dbReference type="PROSITE" id="PS51192"/>
    </source>
</evidence>
<keyword evidence="7" id="KW-0347">Helicase</keyword>
<name>A0A543HH00_9MICO</name>
<dbReference type="InterPro" id="IPR038257">
    <property type="entry name" value="CRISPR-assoc_Cas3_HD_sf"/>
</dbReference>
<evidence type="ECO:0000256" key="5">
    <source>
        <dbReference type="ARBA" id="ARBA00022741"/>
    </source>
</evidence>
<evidence type="ECO:0000256" key="3">
    <source>
        <dbReference type="ARBA" id="ARBA00022722"/>
    </source>
</evidence>
<dbReference type="Gene3D" id="3.40.50.300">
    <property type="entry name" value="P-loop containing nucleotide triphosphate hydrolases"/>
    <property type="match status" value="2"/>
</dbReference>
<feature type="domain" description="HD Cas3-type" evidence="11">
    <location>
        <begin position="22"/>
        <end position="225"/>
    </location>
</feature>
<dbReference type="InterPro" id="IPR027417">
    <property type="entry name" value="P-loop_NTPase"/>
</dbReference>
<dbReference type="GO" id="GO:0004518">
    <property type="term" value="F:nuclease activity"/>
    <property type="evidence" value="ECO:0007669"/>
    <property type="project" value="UniProtKB-KW"/>
</dbReference>
<dbReference type="InterPro" id="IPR054712">
    <property type="entry name" value="Cas3-like_dom"/>
</dbReference>
<keyword evidence="3" id="KW-0540">Nuclease</keyword>
<dbReference type="GO" id="GO:0005524">
    <property type="term" value="F:ATP binding"/>
    <property type="evidence" value="ECO:0007669"/>
    <property type="project" value="UniProtKB-KW"/>
</dbReference>
<keyword evidence="9" id="KW-0051">Antiviral defense</keyword>
<dbReference type="Pfam" id="PF22590">
    <property type="entry name" value="Cas3-like_C_2"/>
    <property type="match status" value="1"/>
</dbReference>
<evidence type="ECO:0000256" key="2">
    <source>
        <dbReference type="ARBA" id="ARBA00009046"/>
    </source>
</evidence>
<comment type="caution">
    <text evidence="12">The sequence shown here is derived from an EMBL/GenBank/DDBJ whole genome shotgun (WGS) entry which is preliminary data.</text>
</comment>
<dbReference type="Pfam" id="PF18019">
    <property type="entry name" value="Cas3_HD"/>
    <property type="match status" value="1"/>
</dbReference>
<dbReference type="Pfam" id="PF18395">
    <property type="entry name" value="Cas3_C"/>
    <property type="match status" value="1"/>
</dbReference>
<dbReference type="RefSeq" id="WP_141918847.1">
    <property type="nucleotide sequence ID" value="NZ_BAAAYS010000015.1"/>
</dbReference>
<dbReference type="GO" id="GO:0016787">
    <property type="term" value="F:hydrolase activity"/>
    <property type="evidence" value="ECO:0007669"/>
    <property type="project" value="UniProtKB-KW"/>
</dbReference>
<sequence length="965" mass="104657">MPSPRARSVWAKSRTDEVSHVEVVEWLPLHQHLDDTAGVAGLLWDEWVPTHIRRTLAAPLGGDENAARTLLVFLAAVHDVGKASPAFAVQVPVLADTMRSAGLHLNAALRDTDDRRLARHEIVSFFALSEWLLQKGSLSRVAANRIASVVGAHHGASPRRDILAQAINRDDLIGTGPWAEVRDELLERAAERSGVADILPLLATNSIAQPGLVLLTALVIMADWIASNDDYFPLFPVGEVPTIDQTSRTDAGWAAVDLPGRWQPDTPPAAVDQLFAERFELPPGATPRGAQAALVGIAQDANEPRLLILEAGMGTGKTEAALAAAEVLAHRSGAGGVFIALPTMATTDSMFARVLAWGERLTTGSSVFLAHSKASLNPTFRRMTGRAFYRSLAVDAGAPTSRRRTIAEEVVAHRWLSDRKRGPLAHLVIGTIDQALFLSLRSKHSMLRHLALASKVVVIDEAHAYSIYMSAYLDRALHWLGAHGTSVIILSATLPAERRQRMARAYETGQRLARGERTLPEGEAAARYAGLAGDIGYPVISVAGDTGPPSTVHPGRDEATPVILTLDRIDDSPEQLVATLRGALADGGCVAVIRNTVGRVQETARMLRTAFPHIDVIVAHSRYLAADRMRKDAELLDAFGSPRRSTGRPRACIVVASQVIEQSLDIDFDLMVTDLAPIDLLLQRSGRLHRHPRGAGQSERPAALRTPRLVITGVDWTTTPPEHDRSYGKIYHPHVLLRTLAELAGRDTLTIPDDIAPLVQRVYDGEGYGLPGWDEALTAARESFERGRELTEHEADGFRLGEVRATKSLLDWAPVGVGALNDDAQATASVRDSGESLEVLVLTRNADGQYTTPPWLVTDGGVPLPHNELPSDALARVILGTALRLPESICRPREIDAHIEQLERSFDLPAWHTHRLLGGELVLVLDRVHPGDDSPYRATLGTHTLTYHHSTGLEIAYGSATRPQG</sequence>
<evidence type="ECO:0000256" key="1">
    <source>
        <dbReference type="ARBA" id="ARBA00006847"/>
    </source>
</evidence>
<dbReference type="InterPro" id="IPR014001">
    <property type="entry name" value="Helicase_ATP-bd"/>
</dbReference>
<dbReference type="OrthoDB" id="9810236at2"/>
<keyword evidence="8" id="KW-0067">ATP-binding</keyword>
<keyword evidence="6" id="KW-0378">Hydrolase</keyword>
<dbReference type="SMART" id="SM00487">
    <property type="entry name" value="DEXDc"/>
    <property type="match status" value="1"/>
</dbReference>
<dbReference type="GO" id="GO:0051607">
    <property type="term" value="P:defense response to virus"/>
    <property type="evidence" value="ECO:0007669"/>
    <property type="project" value="UniProtKB-KW"/>
</dbReference>
<dbReference type="PROSITE" id="PS51192">
    <property type="entry name" value="HELICASE_ATP_BIND_1"/>
    <property type="match status" value="1"/>
</dbReference>
<dbReference type="CDD" id="cd09641">
    <property type="entry name" value="Cas3''_I"/>
    <property type="match status" value="1"/>
</dbReference>
<evidence type="ECO:0000256" key="7">
    <source>
        <dbReference type="ARBA" id="ARBA00022806"/>
    </source>
</evidence>
<proteinExistence type="inferred from homology"/>
<dbReference type="GO" id="GO:0046872">
    <property type="term" value="F:metal ion binding"/>
    <property type="evidence" value="ECO:0007669"/>
    <property type="project" value="UniProtKB-KW"/>
</dbReference>
<gene>
    <name evidence="12" type="ORF">FB466_2597</name>
</gene>
<comment type="similarity">
    <text evidence="2">In the central section; belongs to the CRISPR-associated helicase Cas3 family.</text>
</comment>
<dbReference type="SUPFAM" id="SSF52540">
    <property type="entry name" value="P-loop containing nucleoside triphosphate hydrolases"/>
    <property type="match status" value="1"/>
</dbReference>
<dbReference type="PROSITE" id="PS51643">
    <property type="entry name" value="HD_CAS3"/>
    <property type="match status" value="1"/>
</dbReference>
<evidence type="ECO:0000256" key="4">
    <source>
        <dbReference type="ARBA" id="ARBA00022723"/>
    </source>
</evidence>
<keyword evidence="5" id="KW-0547">Nucleotide-binding</keyword>
<evidence type="ECO:0000256" key="8">
    <source>
        <dbReference type="ARBA" id="ARBA00022840"/>
    </source>
</evidence>
<dbReference type="GO" id="GO:0003723">
    <property type="term" value="F:RNA binding"/>
    <property type="evidence" value="ECO:0007669"/>
    <property type="project" value="TreeGrafter"/>
</dbReference>
<dbReference type="NCBIfam" id="TIGR01587">
    <property type="entry name" value="cas3_core"/>
    <property type="match status" value="1"/>
</dbReference>
<dbReference type="InterPro" id="IPR041372">
    <property type="entry name" value="Cas3_C"/>
</dbReference>
<dbReference type="PANTHER" id="PTHR47963">
    <property type="entry name" value="DEAD-BOX ATP-DEPENDENT RNA HELICASE 47, MITOCHONDRIAL"/>
    <property type="match status" value="1"/>
</dbReference>
<dbReference type="GO" id="GO:0003724">
    <property type="term" value="F:RNA helicase activity"/>
    <property type="evidence" value="ECO:0007669"/>
    <property type="project" value="TreeGrafter"/>
</dbReference>
<evidence type="ECO:0000256" key="6">
    <source>
        <dbReference type="ARBA" id="ARBA00022801"/>
    </source>
</evidence>
<evidence type="ECO:0000259" key="11">
    <source>
        <dbReference type="PROSITE" id="PS51643"/>
    </source>
</evidence>
<dbReference type="InterPro" id="IPR006483">
    <property type="entry name" value="CRISPR-assoc_Cas3_HD"/>
</dbReference>
<dbReference type="SMART" id="SM00490">
    <property type="entry name" value="HELICc"/>
    <property type="match status" value="1"/>
</dbReference>
<keyword evidence="4" id="KW-0479">Metal-binding</keyword>